<dbReference type="AlphaFoldDB" id="A0AAD8ECP6"/>
<gene>
    <name evidence="1" type="ORF">L9F63_020660</name>
</gene>
<feature type="non-terminal residue" evidence="1">
    <location>
        <position position="1"/>
    </location>
</feature>
<protein>
    <submittedName>
        <fullName evidence="1">Uncharacterized protein</fullName>
    </submittedName>
</protein>
<organism evidence="1 2">
    <name type="scientific">Diploptera punctata</name>
    <name type="common">Pacific beetle cockroach</name>
    <dbReference type="NCBI Taxonomy" id="6984"/>
    <lineage>
        <taxon>Eukaryota</taxon>
        <taxon>Metazoa</taxon>
        <taxon>Ecdysozoa</taxon>
        <taxon>Arthropoda</taxon>
        <taxon>Hexapoda</taxon>
        <taxon>Insecta</taxon>
        <taxon>Pterygota</taxon>
        <taxon>Neoptera</taxon>
        <taxon>Polyneoptera</taxon>
        <taxon>Dictyoptera</taxon>
        <taxon>Blattodea</taxon>
        <taxon>Blaberoidea</taxon>
        <taxon>Blaberidae</taxon>
        <taxon>Diplopterinae</taxon>
        <taxon>Diploptera</taxon>
    </lineage>
</organism>
<name>A0AAD8ECP6_DIPPU</name>
<evidence type="ECO:0000313" key="2">
    <source>
        <dbReference type="Proteomes" id="UP001233999"/>
    </source>
</evidence>
<accession>A0AAD8ECP6</accession>
<reference evidence="1" key="1">
    <citation type="journal article" date="2023" name="IScience">
        <title>Live-bearing cockroach genome reveals convergent evolutionary mechanisms linked to viviparity in insects and beyond.</title>
        <authorList>
            <person name="Fouks B."/>
            <person name="Harrison M.C."/>
            <person name="Mikhailova A.A."/>
            <person name="Marchal E."/>
            <person name="English S."/>
            <person name="Carruthers M."/>
            <person name="Jennings E.C."/>
            <person name="Chiamaka E.L."/>
            <person name="Frigard R.A."/>
            <person name="Pippel M."/>
            <person name="Attardo G.M."/>
            <person name="Benoit J.B."/>
            <person name="Bornberg-Bauer E."/>
            <person name="Tobe S.S."/>
        </authorList>
    </citation>
    <scope>NUCLEOTIDE SEQUENCE</scope>
    <source>
        <strain evidence="1">Stay&amp;Tobe</strain>
    </source>
</reference>
<proteinExistence type="predicted"/>
<reference evidence="1" key="2">
    <citation type="submission" date="2023-05" db="EMBL/GenBank/DDBJ databases">
        <authorList>
            <person name="Fouks B."/>
        </authorList>
    </citation>
    <scope>NUCLEOTIDE SEQUENCE</scope>
    <source>
        <strain evidence="1">Stay&amp;Tobe</strain>
        <tissue evidence="1">Testes</tissue>
    </source>
</reference>
<feature type="non-terminal residue" evidence="1">
    <location>
        <position position="53"/>
    </location>
</feature>
<dbReference type="EMBL" id="JASPKZ010007324">
    <property type="protein sequence ID" value="KAJ9584999.1"/>
    <property type="molecule type" value="Genomic_DNA"/>
</dbReference>
<keyword evidence="2" id="KW-1185">Reference proteome</keyword>
<evidence type="ECO:0000313" key="1">
    <source>
        <dbReference type="EMBL" id="KAJ9584999.1"/>
    </source>
</evidence>
<dbReference type="Proteomes" id="UP001233999">
    <property type="component" value="Unassembled WGS sequence"/>
</dbReference>
<comment type="caution">
    <text evidence="1">The sequence shown here is derived from an EMBL/GenBank/DDBJ whole genome shotgun (WGS) entry which is preliminary data.</text>
</comment>
<sequence>YSLKSMWLPRLHAINAIVQNIVQYIDVNIDRVVAFLEKTEFVKELKNKVASQF</sequence>